<comment type="caution">
    <text evidence="4">The sequence shown here is derived from an EMBL/GenBank/DDBJ whole genome shotgun (WGS) entry which is preliminary data.</text>
</comment>
<dbReference type="Proteomes" id="UP001501509">
    <property type="component" value="Unassembled WGS sequence"/>
</dbReference>
<evidence type="ECO:0000259" key="3">
    <source>
        <dbReference type="Pfam" id="PF11350"/>
    </source>
</evidence>
<dbReference type="SUPFAM" id="SSF55486">
    <property type="entry name" value="Metalloproteases ('zincins'), catalytic domain"/>
    <property type="match status" value="1"/>
</dbReference>
<reference evidence="4 5" key="1">
    <citation type="journal article" date="2019" name="Int. J. Syst. Evol. Microbiol.">
        <title>The Global Catalogue of Microorganisms (GCM) 10K type strain sequencing project: providing services to taxonomists for standard genome sequencing and annotation.</title>
        <authorList>
            <consortium name="The Broad Institute Genomics Platform"/>
            <consortium name="The Broad Institute Genome Sequencing Center for Infectious Disease"/>
            <person name="Wu L."/>
            <person name="Ma J."/>
        </authorList>
    </citation>
    <scope>NUCLEOTIDE SEQUENCE [LARGE SCALE GENOMIC DNA]</scope>
    <source>
        <strain evidence="4 5">JCM 6833</strain>
    </source>
</reference>
<evidence type="ECO:0000313" key="5">
    <source>
        <dbReference type="Proteomes" id="UP001501509"/>
    </source>
</evidence>
<accession>A0ABN3PMQ0</accession>
<evidence type="ECO:0000313" key="4">
    <source>
        <dbReference type="EMBL" id="GAA2586206.1"/>
    </source>
</evidence>
<keyword evidence="2" id="KW-1133">Transmembrane helix</keyword>
<evidence type="ECO:0000256" key="2">
    <source>
        <dbReference type="SAM" id="Phobius"/>
    </source>
</evidence>
<sequence length="381" mass="41366">MIKWARLSGMLSSVMQPPRSRPGRRRRRPEPPRRHPAPPGPGRQQSGPEPSGPDPYGPDPYGSEPYGSDSYGSSTYGPDTYGPDVYGTDTYGGPPRRRDPYQGSSGMGQDLDRAFVGASRSRRLFRIMVVIVVGLILLAGIGAFGFLIFGSPGGSGGLAAPRTDPGPKNSPKGHVDSAPDAPPVITPRRPLYIPVRGTGRFLRPAVGTGRVHGRGKVLRYMVEVEGGIRQRPVVFAQSVDRILADPRGWTSGGKWGFQRVSSGQYDFVVRLASPGTVDKLCGAYGLETKGQVNCSGGKQVVVNLRRWLLLTTYYKGQPDHYHALVINHEVGHRLGYDHMTCAGKGRLAPVMQQQIFGLKGCRINGWPYDRRGRFVTGPAVP</sequence>
<protein>
    <recommendedName>
        <fullName evidence="3">DUF3152 domain-containing protein</fullName>
    </recommendedName>
</protein>
<dbReference type="EMBL" id="BAAATD010000002">
    <property type="protein sequence ID" value="GAA2586206.1"/>
    <property type="molecule type" value="Genomic_DNA"/>
</dbReference>
<gene>
    <name evidence="4" type="ORF">GCM10010411_18680</name>
</gene>
<feature type="domain" description="DUF3152" evidence="3">
    <location>
        <begin position="207"/>
        <end position="359"/>
    </location>
</feature>
<feature type="region of interest" description="Disordered" evidence="1">
    <location>
        <begin position="156"/>
        <end position="189"/>
    </location>
</feature>
<keyword evidence="2" id="KW-0472">Membrane</keyword>
<evidence type="ECO:0000256" key="1">
    <source>
        <dbReference type="SAM" id="MobiDB-lite"/>
    </source>
</evidence>
<organism evidence="4 5">
    <name type="scientific">Actinomadura fulvescens</name>
    <dbReference type="NCBI Taxonomy" id="46160"/>
    <lineage>
        <taxon>Bacteria</taxon>
        <taxon>Bacillati</taxon>
        <taxon>Actinomycetota</taxon>
        <taxon>Actinomycetes</taxon>
        <taxon>Streptosporangiales</taxon>
        <taxon>Thermomonosporaceae</taxon>
        <taxon>Actinomadura</taxon>
    </lineage>
</organism>
<proteinExistence type="predicted"/>
<keyword evidence="5" id="KW-1185">Reference proteome</keyword>
<name>A0ABN3PMQ0_9ACTN</name>
<keyword evidence="2" id="KW-0812">Transmembrane</keyword>
<feature type="region of interest" description="Disordered" evidence="1">
    <location>
        <begin position="1"/>
        <end position="110"/>
    </location>
</feature>
<feature type="transmembrane region" description="Helical" evidence="2">
    <location>
        <begin position="127"/>
        <end position="149"/>
    </location>
</feature>
<dbReference type="Pfam" id="PF11350">
    <property type="entry name" value="DUF3152"/>
    <property type="match status" value="1"/>
</dbReference>
<feature type="compositionally biased region" description="Low complexity" evidence="1">
    <location>
        <begin position="59"/>
        <end position="77"/>
    </location>
</feature>
<dbReference type="InterPro" id="IPR022603">
    <property type="entry name" value="DUF3152"/>
</dbReference>